<keyword evidence="4 10" id="KW-0489">Methyltransferase</keyword>
<dbReference type="InterPro" id="IPR002052">
    <property type="entry name" value="DNA_methylase_N6_adenine_CS"/>
</dbReference>
<evidence type="ECO:0000256" key="7">
    <source>
        <dbReference type="ARBA" id="ARBA00022694"/>
    </source>
</evidence>
<dbReference type="InterPro" id="IPR029063">
    <property type="entry name" value="SAM-dependent_MTases_sf"/>
</dbReference>
<reference evidence="14 15" key="1">
    <citation type="journal article" date="2018" name="Mol. Biol. Evol.">
        <title>Broad Genomic Sampling Reveals a Smut Pathogenic Ancestry of the Fungal Clade Ustilaginomycotina.</title>
        <authorList>
            <person name="Kijpornyongpan T."/>
            <person name="Mondo S.J."/>
            <person name="Barry K."/>
            <person name="Sandor L."/>
            <person name="Lee J."/>
            <person name="Lipzen A."/>
            <person name="Pangilinan J."/>
            <person name="LaButti K."/>
            <person name="Hainaut M."/>
            <person name="Henrissat B."/>
            <person name="Grigoriev I.V."/>
            <person name="Spatafora J.W."/>
            <person name="Aime M.C."/>
        </authorList>
    </citation>
    <scope>NUCLEOTIDE SEQUENCE [LARGE SCALE GENOMIC DNA]</scope>
    <source>
        <strain evidence="14 15">MCA 4198</strain>
    </source>
</reference>
<dbReference type="InParanoid" id="A0A316YVH5"/>
<dbReference type="FunCoup" id="A0A316YVH5">
    <property type="interactions" value="568"/>
</dbReference>
<evidence type="ECO:0000256" key="1">
    <source>
        <dbReference type="ARBA" id="ARBA00004496"/>
    </source>
</evidence>
<gene>
    <name evidence="14" type="ORF">FA10DRAFT_298667</name>
</gene>
<dbReference type="Gene3D" id="3.40.50.150">
    <property type="entry name" value="Vaccinia Virus protein VP39"/>
    <property type="match status" value="1"/>
</dbReference>
<dbReference type="GO" id="GO:0000049">
    <property type="term" value="F:tRNA binding"/>
    <property type="evidence" value="ECO:0007669"/>
    <property type="project" value="UniProtKB-UniRule"/>
</dbReference>
<keyword evidence="7 10" id="KW-0819">tRNA processing</keyword>
<dbReference type="OrthoDB" id="296065at2759"/>
<dbReference type="InterPro" id="IPR016691">
    <property type="entry name" value="TRMT11"/>
</dbReference>
<dbReference type="InterPro" id="IPR000241">
    <property type="entry name" value="RlmKL-like_Mtase"/>
</dbReference>
<accession>A0A316YVH5</accession>
<dbReference type="PANTHER" id="PTHR13370:SF3">
    <property type="entry name" value="TRNA (GUANINE(10)-N2)-METHYLTRANSFERASE HOMOLOG"/>
    <property type="match status" value="1"/>
</dbReference>
<dbReference type="CDD" id="cd02440">
    <property type="entry name" value="AdoMet_MTases"/>
    <property type="match status" value="1"/>
</dbReference>
<evidence type="ECO:0000256" key="6">
    <source>
        <dbReference type="ARBA" id="ARBA00022691"/>
    </source>
</evidence>
<dbReference type="GO" id="GO:0032259">
    <property type="term" value="P:methylation"/>
    <property type="evidence" value="ECO:0007669"/>
    <property type="project" value="UniProtKB-UniRule"/>
</dbReference>
<evidence type="ECO:0000256" key="2">
    <source>
        <dbReference type="ARBA" id="ARBA00022490"/>
    </source>
</evidence>
<dbReference type="EMBL" id="KZ819634">
    <property type="protein sequence ID" value="PWN93259.1"/>
    <property type="molecule type" value="Genomic_DNA"/>
</dbReference>
<evidence type="ECO:0000256" key="5">
    <source>
        <dbReference type="ARBA" id="ARBA00022679"/>
    </source>
</evidence>
<keyword evidence="8 10" id="KW-0694">RNA-binding</keyword>
<dbReference type="Proteomes" id="UP000245768">
    <property type="component" value="Unassembled WGS sequence"/>
</dbReference>
<proteinExistence type="inferred from homology"/>
<dbReference type="RefSeq" id="XP_025380457.1">
    <property type="nucleotide sequence ID" value="XM_025524625.1"/>
</dbReference>
<evidence type="ECO:0000259" key="13">
    <source>
        <dbReference type="Pfam" id="PF25904"/>
    </source>
</evidence>
<keyword evidence="3 10" id="KW-0820">tRNA-binding</keyword>
<evidence type="ECO:0000256" key="9">
    <source>
        <dbReference type="ARBA" id="ARBA00066937"/>
    </source>
</evidence>
<evidence type="ECO:0000259" key="12">
    <source>
        <dbReference type="Pfam" id="PF01170"/>
    </source>
</evidence>
<dbReference type="GO" id="GO:0005737">
    <property type="term" value="C:cytoplasm"/>
    <property type="evidence" value="ECO:0007669"/>
    <property type="project" value="UniProtKB-SubCell"/>
</dbReference>
<feature type="compositionally biased region" description="Basic and acidic residues" evidence="11">
    <location>
        <begin position="542"/>
        <end position="560"/>
    </location>
</feature>
<dbReference type="GO" id="GO:0043527">
    <property type="term" value="C:tRNA methyltransferase complex"/>
    <property type="evidence" value="ECO:0007669"/>
    <property type="project" value="UniProtKB-ARBA"/>
</dbReference>
<feature type="domain" description="tRNA (guanine(10)-N(2))-methyltransferase TRMT11 N-terminal" evidence="13">
    <location>
        <begin position="84"/>
        <end position="203"/>
    </location>
</feature>
<dbReference type="PIRSF" id="PIRSF017259">
    <property type="entry name" value="tRNA_mtfrase_TRM11"/>
    <property type="match status" value="1"/>
</dbReference>
<dbReference type="AlphaFoldDB" id="A0A316YVH5"/>
<feature type="domain" description="Ribosomal RNA large subunit methyltransferase K/L-like methyltransferase" evidence="12">
    <location>
        <begin position="268"/>
        <end position="389"/>
    </location>
</feature>
<sequence>MEEALRSRGLGPGQDPRDIGPAYLVNFGTPQPAFRLGEFTSAAEYLDIDYCFVPLHINAPAAASSMPDEAAQAAAEPASQLGMNPSRPFMLVHLPSDDAAQRLADRATSIRSIWAHWVTAPSLAQACEALQHDPGVRSRWTPYRPDHISWRATVWAHFRTLFPAEQLERIEAFASTLDFLGPIRMKAPDMEWGYFEEWTRPVHVAATAEELASSATYVVENGWSGRDDNDDGDDVAAPRQRLLAVHVARKVTDGRARHLIAAMDVKQRAYIGNTTMEAHMSLVQAVMALAGPGKIVYDPFAGTGSLLYAAAKMGAYVVASDIDARMMKGKVNAKDGSTGIMRSARQYGVQHLVLDCLACDMTQHPWRFGGLFDAIVADPPYGIRAGAKRLGRRDESKQRTEAFLMPDGTYSHQRPDYVPPSKPYPLDDLIADLLRLSATLLKPRGRLVFWVPTMTEGSSGEDTYQQQPVQLPPSQDFRLVSHAMQDFGTWGRRLITLEKLDAEQRAARQQGDETAAIGSFEAPSGHMAAAASKQAEPPPQKEPLKEGKVRADADPNEFRNKYFGRKQQTSHA</sequence>
<dbReference type="GeneID" id="37046541"/>
<dbReference type="Pfam" id="PF25904">
    <property type="entry name" value="Tmrp11_N"/>
    <property type="match status" value="1"/>
</dbReference>
<name>A0A316YVH5_9BASI</name>
<evidence type="ECO:0000313" key="14">
    <source>
        <dbReference type="EMBL" id="PWN93259.1"/>
    </source>
</evidence>
<evidence type="ECO:0000256" key="8">
    <source>
        <dbReference type="ARBA" id="ARBA00022884"/>
    </source>
</evidence>
<evidence type="ECO:0000256" key="11">
    <source>
        <dbReference type="SAM" id="MobiDB-lite"/>
    </source>
</evidence>
<dbReference type="PRINTS" id="PR00507">
    <property type="entry name" value="N12N6MTFRASE"/>
</dbReference>
<dbReference type="Pfam" id="PF01170">
    <property type="entry name" value="UPF0020"/>
    <property type="match status" value="1"/>
</dbReference>
<keyword evidence="6 10" id="KW-0949">S-adenosyl-L-methionine</keyword>
<comment type="similarity">
    <text evidence="10">Belongs to the class I-like SAM-binding methyltransferase superfamily. TRM11 methyltransferase family.</text>
</comment>
<dbReference type="PROSITE" id="PS51627">
    <property type="entry name" value="SAM_MT_TRM11"/>
    <property type="match status" value="1"/>
</dbReference>
<dbReference type="GO" id="GO:0160102">
    <property type="term" value="F:tRNA (guanine(10)-N2)-methyltransferase activity"/>
    <property type="evidence" value="ECO:0007669"/>
    <property type="project" value="UniProtKB-EC"/>
</dbReference>
<evidence type="ECO:0000313" key="15">
    <source>
        <dbReference type="Proteomes" id="UP000245768"/>
    </source>
</evidence>
<evidence type="ECO:0000256" key="10">
    <source>
        <dbReference type="PROSITE-ProRule" id="PRU00959"/>
    </source>
</evidence>
<dbReference type="SUPFAM" id="SSF53335">
    <property type="entry name" value="S-adenosyl-L-methionine-dependent methyltransferases"/>
    <property type="match status" value="1"/>
</dbReference>
<dbReference type="InterPro" id="IPR059073">
    <property type="entry name" value="TRMT11_N"/>
</dbReference>
<protein>
    <recommendedName>
        <fullName evidence="9">tRNA (guanine(10)-N(2))-methyltransferase</fullName>
        <ecNumber evidence="9">2.1.1.214</ecNumber>
    </recommendedName>
</protein>
<dbReference type="EC" id="2.1.1.214" evidence="9"/>
<comment type="subcellular location">
    <subcellularLocation>
        <location evidence="1">Cytoplasm</location>
    </subcellularLocation>
</comment>
<dbReference type="PROSITE" id="PS00092">
    <property type="entry name" value="N6_MTASE"/>
    <property type="match status" value="1"/>
</dbReference>
<dbReference type="GO" id="GO:0008033">
    <property type="term" value="P:tRNA processing"/>
    <property type="evidence" value="ECO:0007669"/>
    <property type="project" value="UniProtKB-UniRule"/>
</dbReference>
<organism evidence="14 15">
    <name type="scientific">Acaromyces ingoldii</name>
    <dbReference type="NCBI Taxonomy" id="215250"/>
    <lineage>
        <taxon>Eukaryota</taxon>
        <taxon>Fungi</taxon>
        <taxon>Dikarya</taxon>
        <taxon>Basidiomycota</taxon>
        <taxon>Ustilaginomycotina</taxon>
        <taxon>Exobasidiomycetes</taxon>
        <taxon>Exobasidiales</taxon>
        <taxon>Cryptobasidiaceae</taxon>
        <taxon>Acaromyces</taxon>
    </lineage>
</organism>
<evidence type="ECO:0000256" key="3">
    <source>
        <dbReference type="ARBA" id="ARBA00022555"/>
    </source>
</evidence>
<dbReference type="STRING" id="215250.A0A316YVH5"/>
<dbReference type="PANTHER" id="PTHR13370">
    <property type="entry name" value="RNA METHYLASE-RELATED"/>
    <property type="match status" value="1"/>
</dbReference>
<keyword evidence="2" id="KW-0963">Cytoplasm</keyword>
<keyword evidence="15" id="KW-1185">Reference proteome</keyword>
<feature type="region of interest" description="Disordered" evidence="11">
    <location>
        <begin position="505"/>
        <end position="572"/>
    </location>
</feature>
<evidence type="ECO:0000256" key="4">
    <source>
        <dbReference type="ARBA" id="ARBA00022603"/>
    </source>
</evidence>
<keyword evidence="5 10" id="KW-0808">Transferase</keyword>